<dbReference type="SUPFAM" id="SSF53474">
    <property type="entry name" value="alpha/beta-Hydrolases"/>
    <property type="match status" value="1"/>
</dbReference>
<accession>Q98I05</accession>
<gene>
    <name evidence="1" type="ordered locus">mll2626</name>
</gene>
<dbReference type="Gene3D" id="3.40.50.1820">
    <property type="entry name" value="alpha/beta hydrolase"/>
    <property type="match status" value="1"/>
</dbReference>
<protein>
    <submittedName>
        <fullName evidence="1">Mll2626 protein</fullName>
    </submittedName>
</protein>
<reference evidence="1 2" key="1">
    <citation type="journal article" date="2000" name="DNA Res.">
        <title>Complete genome structure of the nitrogen-fixing symbiotic bacterium Mesorhizobium loti.</title>
        <authorList>
            <person name="Kaneko T."/>
            <person name="Nakamura Y."/>
            <person name="Sato S."/>
            <person name="Asamizu E."/>
            <person name="Kato T."/>
            <person name="Sasamoto S."/>
            <person name="Watanabe A."/>
            <person name="Idesawa K."/>
            <person name="Ishikawa A."/>
            <person name="Kawashima K."/>
            <person name="Kimura T."/>
            <person name="Kishida Y."/>
            <person name="Kiyokawa C."/>
            <person name="Kohara M."/>
            <person name="Matsumoto M."/>
            <person name="Matsuno A."/>
            <person name="Mochizuki Y."/>
            <person name="Nakayama S."/>
            <person name="Nakazaki N."/>
            <person name="Shimpo S."/>
            <person name="Sugimoto M."/>
            <person name="Takeuchi C."/>
            <person name="Yamada M."/>
            <person name="Tabata S."/>
        </authorList>
    </citation>
    <scope>NUCLEOTIDE SEQUENCE [LARGE SCALE GENOMIC DNA]</scope>
    <source>
        <strain evidence="2">LMG 29417 / CECT 9101 / MAFF 303099</strain>
    </source>
</reference>
<dbReference type="EMBL" id="BA000012">
    <property type="protein sequence ID" value="BAB49711.1"/>
    <property type="molecule type" value="Genomic_DNA"/>
</dbReference>
<organism evidence="1 2">
    <name type="scientific">Mesorhizobium japonicum (strain LMG 29417 / CECT 9101 / MAFF 303099)</name>
    <name type="common">Mesorhizobium loti (strain MAFF 303099)</name>
    <dbReference type="NCBI Taxonomy" id="266835"/>
    <lineage>
        <taxon>Bacteria</taxon>
        <taxon>Pseudomonadati</taxon>
        <taxon>Pseudomonadota</taxon>
        <taxon>Alphaproteobacteria</taxon>
        <taxon>Hyphomicrobiales</taxon>
        <taxon>Phyllobacteriaceae</taxon>
        <taxon>Mesorhizobium</taxon>
    </lineage>
</organism>
<dbReference type="HOGENOM" id="CLU_818291_0_0_5"/>
<dbReference type="AlphaFoldDB" id="Q98I05"/>
<sequence>MGGDCLSHRHSGLLRRAVAIQGAVHPAGSGLMPDRRAIVAGLLATAMFPVASQGARLRKAISTIVPFKSSPFPYRGKLPDGSASFLDVTAADGRHGHTSPRGGIYWEDETYSDRSTLLAVPKGFDPTKPALIVVFFHGNGATLQRDVVGRQRVVAQVEASGLNAVLVAPQFASNAQDSSAGNFWTQGYFAKFMAEAAQGLAKLTGAKAAKFDAMPVVLVAYSGGYNPAASILRNGDIGGRLLGVILLDAVFDEADIFASWIAQHRKSFFVSAYGKSSASGNAEIRQLLAGQGIDASSDPPRRLEAGTIALLASDAAHDTFVTRAFVGNPLQWLLARLHGFQR</sequence>
<proteinExistence type="predicted"/>
<dbReference type="KEGG" id="mlo:mll2626"/>
<dbReference type="Proteomes" id="UP000000552">
    <property type="component" value="Chromosome"/>
</dbReference>
<dbReference type="eggNOG" id="ENOG502Z7Q9">
    <property type="taxonomic scope" value="Bacteria"/>
</dbReference>
<evidence type="ECO:0000313" key="2">
    <source>
        <dbReference type="Proteomes" id="UP000000552"/>
    </source>
</evidence>
<dbReference type="InterPro" id="IPR029058">
    <property type="entry name" value="AB_hydrolase_fold"/>
</dbReference>
<evidence type="ECO:0000313" key="1">
    <source>
        <dbReference type="EMBL" id="BAB49711.1"/>
    </source>
</evidence>
<name>Q98I05_RHILO</name>